<evidence type="ECO:0000256" key="7">
    <source>
        <dbReference type="ARBA" id="ARBA00023186"/>
    </source>
</evidence>
<dbReference type="FunFam" id="3.10.50.40:FF:000001">
    <property type="entry name" value="Trigger factor"/>
    <property type="match status" value="1"/>
</dbReference>
<keyword evidence="6 12" id="KW-0697">Rotamase</keyword>
<evidence type="ECO:0000256" key="8">
    <source>
        <dbReference type="ARBA" id="ARBA00023235"/>
    </source>
</evidence>
<dbReference type="STRING" id="766136.BHF68_07920"/>
<dbReference type="PIRSF" id="PIRSF003095">
    <property type="entry name" value="Trigger_factor"/>
    <property type="match status" value="1"/>
</dbReference>
<dbReference type="NCBIfam" id="TIGR00115">
    <property type="entry name" value="tig"/>
    <property type="match status" value="1"/>
</dbReference>
<evidence type="ECO:0000259" key="15">
    <source>
        <dbReference type="PROSITE" id="PS50059"/>
    </source>
</evidence>
<dbReference type="Gene3D" id="3.30.70.1050">
    <property type="entry name" value="Trigger factor ribosome-binding domain"/>
    <property type="match status" value="1"/>
</dbReference>
<reference evidence="16 17" key="1">
    <citation type="submission" date="2016-09" db="EMBL/GenBank/DDBJ databases">
        <title>Draft genome sequence for the type strain of Desulfuribacillus alkaliarsenatis AHT28, an obligately anaerobic, sulfidogenic bacterium isolated from Russian soda lake sediments.</title>
        <authorList>
            <person name="Abin C.A."/>
            <person name="Hollibaugh J.T."/>
        </authorList>
    </citation>
    <scope>NUCLEOTIDE SEQUENCE [LARGE SCALE GENOMIC DNA]</scope>
    <source>
        <strain evidence="16 17">AHT28</strain>
    </source>
</reference>
<dbReference type="Gene3D" id="3.10.50.40">
    <property type="match status" value="1"/>
</dbReference>
<dbReference type="SUPFAM" id="SSF109998">
    <property type="entry name" value="Triger factor/SurA peptide-binding domain-like"/>
    <property type="match status" value="1"/>
</dbReference>
<dbReference type="InterPro" id="IPR027304">
    <property type="entry name" value="Trigger_fact/SurA_dom_sf"/>
</dbReference>
<evidence type="ECO:0000256" key="13">
    <source>
        <dbReference type="PROSITE-ProRule" id="PRU00277"/>
    </source>
</evidence>
<dbReference type="InterPro" id="IPR008880">
    <property type="entry name" value="Trigger_fac_C"/>
</dbReference>
<dbReference type="InterPro" id="IPR005215">
    <property type="entry name" value="Trig_fac"/>
</dbReference>
<dbReference type="Proteomes" id="UP000094296">
    <property type="component" value="Unassembled WGS sequence"/>
</dbReference>
<evidence type="ECO:0000256" key="1">
    <source>
        <dbReference type="ARBA" id="ARBA00000971"/>
    </source>
</evidence>
<dbReference type="InterPro" id="IPR046357">
    <property type="entry name" value="PPIase_dom_sf"/>
</dbReference>
<keyword evidence="9 12" id="KW-0131">Cell cycle</keyword>
<dbReference type="SUPFAM" id="SSF102735">
    <property type="entry name" value="Trigger factor ribosome-binding domain"/>
    <property type="match status" value="1"/>
</dbReference>
<protein>
    <recommendedName>
        <fullName evidence="4 12">Trigger factor</fullName>
        <shortName evidence="12">TF</shortName>
        <ecNumber evidence="3 12">5.2.1.8</ecNumber>
    </recommendedName>
    <alternativeName>
        <fullName evidence="11 12">PPIase</fullName>
    </alternativeName>
</protein>
<keyword evidence="8 12" id="KW-0413">Isomerase</keyword>
<dbReference type="EC" id="5.2.1.8" evidence="3 12"/>
<sequence length="408" mass="45682">MGVKLEKIGPNRVKLEIEASAELVNKGLDFALTKGIGEDALLNEALNHIIPEVYEAAVQETGITPISKADIFIIEAAKDQPLRFSAEVFIKPEIKLGKYKGLETTKDKALTVTDAEIEKELLRYRQGNAKTEVVEDGEVLTGDIVKIDFEGFKDGVAFAGGSSENYSLEIGSGSFIPGFEEQVIGMKLNEEKDIEVVFPENYHAEDLAGAPVTFKVRVNEITRKQIAELDDEFAKTISDFNTIAELKEDVRKVLLARKEATANKYKREQLVKQAVNNATFELDEQMIDAEVKRMVRDFENQAKAHGTTLEGYLEQTNQTLESFETQFRDEAQNRLESHLVLQEIASVENIEVTEDEINNEVLVIAKTYNKQPEEIQALLENKDNANSLKSELAMRKAEALLVEHSESK</sequence>
<comment type="function">
    <text evidence="10 12">Involved in protein export. Acts as a chaperone by maintaining the newly synthesized protein in an open conformation. Functions as a peptidyl-prolyl cis-trans isomerase.</text>
</comment>
<dbReference type="HAMAP" id="MF_00303">
    <property type="entry name" value="Trigger_factor_Tig"/>
    <property type="match status" value="1"/>
</dbReference>
<comment type="caution">
    <text evidence="16">The sequence shown here is derived from an EMBL/GenBank/DDBJ whole genome shotgun (WGS) entry which is preliminary data.</text>
</comment>
<dbReference type="OrthoDB" id="9767721at2"/>
<evidence type="ECO:0000256" key="9">
    <source>
        <dbReference type="ARBA" id="ARBA00023306"/>
    </source>
</evidence>
<comment type="domain">
    <text evidence="12">Consists of 3 domains; the N-terminus binds the ribosome, the middle domain has PPIase activity, while the C-terminus has intrinsic chaperone activity on its own.</text>
</comment>
<dbReference type="Pfam" id="PF05698">
    <property type="entry name" value="Trigger_C"/>
    <property type="match status" value="1"/>
</dbReference>
<dbReference type="GO" id="GO:0051301">
    <property type="term" value="P:cell division"/>
    <property type="evidence" value="ECO:0007669"/>
    <property type="project" value="UniProtKB-KW"/>
</dbReference>
<comment type="catalytic activity">
    <reaction evidence="1 12 13">
        <text>[protein]-peptidylproline (omega=180) = [protein]-peptidylproline (omega=0)</text>
        <dbReference type="Rhea" id="RHEA:16237"/>
        <dbReference type="Rhea" id="RHEA-COMP:10747"/>
        <dbReference type="Rhea" id="RHEA-COMP:10748"/>
        <dbReference type="ChEBI" id="CHEBI:83833"/>
        <dbReference type="ChEBI" id="CHEBI:83834"/>
        <dbReference type="EC" id="5.2.1.8"/>
    </reaction>
</comment>
<dbReference type="InterPro" id="IPR037041">
    <property type="entry name" value="Trigger_fac_C_sf"/>
</dbReference>
<evidence type="ECO:0000256" key="11">
    <source>
        <dbReference type="ARBA" id="ARBA00029986"/>
    </source>
</evidence>
<keyword evidence="12" id="KW-0963">Cytoplasm</keyword>
<evidence type="ECO:0000256" key="4">
    <source>
        <dbReference type="ARBA" id="ARBA00016902"/>
    </source>
</evidence>
<dbReference type="AlphaFoldDB" id="A0A1E5G157"/>
<dbReference type="GO" id="GO:0003755">
    <property type="term" value="F:peptidyl-prolyl cis-trans isomerase activity"/>
    <property type="evidence" value="ECO:0007669"/>
    <property type="project" value="UniProtKB-UniRule"/>
</dbReference>
<feature type="domain" description="PPIase FKBP-type" evidence="15">
    <location>
        <begin position="142"/>
        <end position="224"/>
    </location>
</feature>
<dbReference type="GO" id="GO:0015031">
    <property type="term" value="P:protein transport"/>
    <property type="evidence" value="ECO:0007669"/>
    <property type="project" value="UniProtKB-UniRule"/>
</dbReference>
<dbReference type="Pfam" id="PF00254">
    <property type="entry name" value="FKBP_C"/>
    <property type="match status" value="1"/>
</dbReference>
<organism evidence="16 17">
    <name type="scientific">Desulfuribacillus alkaliarsenatis</name>
    <dbReference type="NCBI Taxonomy" id="766136"/>
    <lineage>
        <taxon>Bacteria</taxon>
        <taxon>Bacillati</taxon>
        <taxon>Bacillota</taxon>
        <taxon>Desulfuribacillia</taxon>
        <taxon>Desulfuribacillales</taxon>
        <taxon>Desulfuribacillaceae</taxon>
        <taxon>Desulfuribacillus</taxon>
    </lineage>
</organism>
<evidence type="ECO:0000256" key="10">
    <source>
        <dbReference type="ARBA" id="ARBA00024849"/>
    </source>
</evidence>
<evidence type="ECO:0000256" key="3">
    <source>
        <dbReference type="ARBA" id="ARBA00013194"/>
    </source>
</evidence>
<dbReference type="SUPFAM" id="SSF54534">
    <property type="entry name" value="FKBP-like"/>
    <property type="match status" value="1"/>
</dbReference>
<evidence type="ECO:0000313" key="16">
    <source>
        <dbReference type="EMBL" id="OEF96564.1"/>
    </source>
</evidence>
<dbReference type="InterPro" id="IPR036611">
    <property type="entry name" value="Trigger_fac_ribosome-bd_sf"/>
</dbReference>
<evidence type="ECO:0000313" key="17">
    <source>
        <dbReference type="Proteomes" id="UP000094296"/>
    </source>
</evidence>
<dbReference type="PROSITE" id="PS50059">
    <property type="entry name" value="FKBP_PPIASE"/>
    <property type="match status" value="1"/>
</dbReference>
<dbReference type="GO" id="GO:0006457">
    <property type="term" value="P:protein folding"/>
    <property type="evidence" value="ECO:0007669"/>
    <property type="project" value="UniProtKB-UniRule"/>
</dbReference>
<comment type="similarity">
    <text evidence="2 12 14">Belongs to the FKBP-type PPIase family. Tig subfamily.</text>
</comment>
<keyword evidence="5 12" id="KW-0132">Cell division</keyword>
<dbReference type="Pfam" id="PF05697">
    <property type="entry name" value="Trigger_N"/>
    <property type="match status" value="1"/>
</dbReference>
<comment type="subcellular location">
    <subcellularLocation>
        <location evidence="12">Cytoplasm</location>
    </subcellularLocation>
    <text evidence="12">About half TF is bound to the ribosome near the polypeptide exit tunnel while the other half is free in the cytoplasm.</text>
</comment>
<evidence type="ECO:0000256" key="2">
    <source>
        <dbReference type="ARBA" id="ARBA00005464"/>
    </source>
</evidence>
<dbReference type="InterPro" id="IPR001179">
    <property type="entry name" value="PPIase_FKBP_dom"/>
</dbReference>
<keyword evidence="7 12" id="KW-0143">Chaperone</keyword>
<gene>
    <name evidence="12" type="primary">tig</name>
    <name evidence="16" type="ORF">BHF68_07920</name>
</gene>
<dbReference type="Gene3D" id="1.10.3120.10">
    <property type="entry name" value="Trigger factor, C-terminal domain"/>
    <property type="match status" value="1"/>
</dbReference>
<accession>A0A1E5G157</accession>
<evidence type="ECO:0000256" key="5">
    <source>
        <dbReference type="ARBA" id="ARBA00022618"/>
    </source>
</evidence>
<dbReference type="RefSeq" id="WP_069643573.1">
    <property type="nucleotide sequence ID" value="NZ_MIJE01000031.1"/>
</dbReference>
<dbReference type="InterPro" id="IPR008881">
    <property type="entry name" value="Trigger_fac_ribosome-bd_bac"/>
</dbReference>
<proteinExistence type="inferred from homology"/>
<dbReference type="EMBL" id="MIJE01000031">
    <property type="protein sequence ID" value="OEF96564.1"/>
    <property type="molecule type" value="Genomic_DNA"/>
</dbReference>
<keyword evidence="17" id="KW-1185">Reference proteome</keyword>
<evidence type="ECO:0000256" key="12">
    <source>
        <dbReference type="HAMAP-Rule" id="MF_00303"/>
    </source>
</evidence>
<evidence type="ECO:0000256" key="14">
    <source>
        <dbReference type="RuleBase" id="RU003914"/>
    </source>
</evidence>
<name>A0A1E5G157_9FIRM</name>
<dbReference type="GO" id="GO:0005737">
    <property type="term" value="C:cytoplasm"/>
    <property type="evidence" value="ECO:0007669"/>
    <property type="project" value="UniProtKB-SubCell"/>
</dbReference>
<evidence type="ECO:0000256" key="6">
    <source>
        <dbReference type="ARBA" id="ARBA00023110"/>
    </source>
</evidence>